<dbReference type="InterPro" id="IPR013783">
    <property type="entry name" value="Ig-like_fold"/>
</dbReference>
<sequence>MHVVNNSFGMYCAEALQRMYSYPPPHFQGGSWGYYTPYLWFDGHKGTTSYGTWQTRIVTRLAQSAPVTITMWGDWWPLQGTGTVYAQFRNDSTATLNGRAIFVVTEDSIYTQYLAGDPWHNHVARDYLPNQNGETVSIPAGDSLTISQTFALQPNWNPEMIEFVAWLQDLNMNPSDSTIEIWQGAILDIAELGVEEYGNNDIAASHIAPIPNPCVSGTRFAFTLPAGDAYRITFYDVSGREVKTMHGISSGNEETVTWNLNNEQGTRVSAGVYLYRFESTEIKTTGKVVVQ</sequence>
<organism evidence="1 2">
    <name type="scientific">candidate division WOR_3 bacterium SM23_42</name>
    <dbReference type="NCBI Taxonomy" id="1703779"/>
    <lineage>
        <taxon>Bacteria</taxon>
        <taxon>Bacteria division WOR-3</taxon>
    </lineage>
</organism>
<evidence type="ECO:0000313" key="2">
    <source>
        <dbReference type="Proteomes" id="UP000051373"/>
    </source>
</evidence>
<comment type="caution">
    <text evidence="1">The sequence shown here is derived from an EMBL/GenBank/DDBJ whole genome shotgun (WGS) entry which is preliminary data.</text>
</comment>
<dbReference type="EMBL" id="LJUJ01000001">
    <property type="protein sequence ID" value="KPK64694.1"/>
    <property type="molecule type" value="Genomic_DNA"/>
</dbReference>
<dbReference type="AlphaFoldDB" id="A0A0S8FVK9"/>
<accession>A0A0S8FVK9</accession>
<protein>
    <recommendedName>
        <fullName evidence="3">FlgD Ig-like domain-containing protein</fullName>
    </recommendedName>
</protein>
<reference evidence="1 2" key="1">
    <citation type="journal article" date="2015" name="Microbiome">
        <title>Genomic resolution of linkages in carbon, nitrogen, and sulfur cycling among widespread estuary sediment bacteria.</title>
        <authorList>
            <person name="Baker B.J."/>
            <person name="Lazar C.S."/>
            <person name="Teske A.P."/>
            <person name="Dick G.J."/>
        </authorList>
    </citation>
    <scope>NUCLEOTIDE SEQUENCE [LARGE SCALE GENOMIC DNA]</scope>
    <source>
        <strain evidence="1">SM23_42</strain>
    </source>
</reference>
<gene>
    <name evidence="1" type="ORF">AMJ83_00385</name>
</gene>
<evidence type="ECO:0008006" key="3">
    <source>
        <dbReference type="Google" id="ProtNLM"/>
    </source>
</evidence>
<evidence type="ECO:0000313" key="1">
    <source>
        <dbReference type="EMBL" id="KPK64694.1"/>
    </source>
</evidence>
<dbReference type="STRING" id="1703779.AMJ83_00385"/>
<name>A0A0S8FVK9_UNCW3</name>
<proteinExistence type="predicted"/>
<dbReference type="Gene3D" id="2.60.40.4070">
    <property type="match status" value="1"/>
</dbReference>
<dbReference type="Proteomes" id="UP000051373">
    <property type="component" value="Unassembled WGS sequence"/>
</dbReference>
<dbReference type="InterPro" id="IPR026444">
    <property type="entry name" value="Secre_tail"/>
</dbReference>
<dbReference type="Gene3D" id="2.60.40.10">
    <property type="entry name" value="Immunoglobulins"/>
    <property type="match status" value="1"/>
</dbReference>
<dbReference type="NCBIfam" id="TIGR04183">
    <property type="entry name" value="Por_Secre_tail"/>
    <property type="match status" value="1"/>
</dbReference>